<dbReference type="EMBL" id="CP111016">
    <property type="protein sequence ID" value="WAR04300.1"/>
    <property type="molecule type" value="Genomic_DNA"/>
</dbReference>
<name>A0ABY7E5T4_MYAAR</name>
<protein>
    <submittedName>
        <fullName evidence="2">LORF2-like protein</fullName>
    </submittedName>
</protein>
<organism evidence="2 3">
    <name type="scientific">Mya arenaria</name>
    <name type="common">Soft-shell clam</name>
    <dbReference type="NCBI Taxonomy" id="6604"/>
    <lineage>
        <taxon>Eukaryota</taxon>
        <taxon>Metazoa</taxon>
        <taxon>Spiralia</taxon>
        <taxon>Lophotrochozoa</taxon>
        <taxon>Mollusca</taxon>
        <taxon>Bivalvia</taxon>
        <taxon>Autobranchia</taxon>
        <taxon>Heteroconchia</taxon>
        <taxon>Euheterodonta</taxon>
        <taxon>Imparidentia</taxon>
        <taxon>Neoheterodontei</taxon>
        <taxon>Myida</taxon>
        <taxon>Myoidea</taxon>
        <taxon>Myidae</taxon>
        <taxon>Mya</taxon>
    </lineage>
</organism>
<dbReference type="InterPro" id="IPR036691">
    <property type="entry name" value="Endo/exonu/phosph_ase_sf"/>
</dbReference>
<dbReference type="Pfam" id="PF03372">
    <property type="entry name" value="Exo_endo_phos"/>
    <property type="match status" value="1"/>
</dbReference>
<evidence type="ECO:0000313" key="3">
    <source>
        <dbReference type="Proteomes" id="UP001164746"/>
    </source>
</evidence>
<dbReference type="PROSITE" id="PS50878">
    <property type="entry name" value="RT_POL"/>
    <property type="match status" value="1"/>
</dbReference>
<dbReference type="InterPro" id="IPR000477">
    <property type="entry name" value="RT_dom"/>
</dbReference>
<keyword evidence="3" id="KW-1185">Reference proteome</keyword>
<dbReference type="Pfam" id="PF00078">
    <property type="entry name" value="RVT_1"/>
    <property type="match status" value="1"/>
</dbReference>
<gene>
    <name evidence="2" type="ORF">MAR_019669</name>
</gene>
<dbReference type="PANTHER" id="PTHR47027:SF20">
    <property type="entry name" value="REVERSE TRANSCRIPTASE-LIKE PROTEIN WITH RNA-DIRECTED DNA POLYMERASE DOMAIN"/>
    <property type="match status" value="1"/>
</dbReference>
<evidence type="ECO:0000313" key="2">
    <source>
        <dbReference type="EMBL" id="WAR04300.1"/>
    </source>
</evidence>
<dbReference type="InterPro" id="IPR005135">
    <property type="entry name" value="Endo/exonuclease/phosphatase"/>
</dbReference>
<feature type="domain" description="Reverse transcriptase" evidence="1">
    <location>
        <begin position="495"/>
        <end position="757"/>
    </location>
</feature>
<proteinExistence type="predicted"/>
<evidence type="ECO:0000259" key="1">
    <source>
        <dbReference type="PROSITE" id="PS50878"/>
    </source>
</evidence>
<dbReference type="Gene3D" id="3.60.10.10">
    <property type="entry name" value="Endonuclease/exonuclease/phosphatase"/>
    <property type="match status" value="1"/>
</dbReference>
<dbReference type="CDD" id="cd01650">
    <property type="entry name" value="RT_nLTR_like"/>
    <property type="match status" value="1"/>
</dbReference>
<reference evidence="2" key="1">
    <citation type="submission" date="2022-11" db="EMBL/GenBank/DDBJ databases">
        <title>Centuries of genome instability and evolution in soft-shell clam transmissible cancer (bioRxiv).</title>
        <authorList>
            <person name="Hart S.F.M."/>
            <person name="Yonemitsu M.A."/>
            <person name="Giersch R.M."/>
            <person name="Beal B.F."/>
            <person name="Arriagada G."/>
            <person name="Davis B.W."/>
            <person name="Ostrander E.A."/>
            <person name="Goff S.P."/>
            <person name="Metzger M.J."/>
        </authorList>
    </citation>
    <scope>NUCLEOTIDE SEQUENCE</scope>
    <source>
        <strain evidence="2">MELC-2E11</strain>
        <tissue evidence="2">Siphon/mantle</tissue>
    </source>
</reference>
<sequence>MKSNQILLLQETWLFENNINLLGEIDKNFNYIGKGADNDDPILPYQLPRGYGGVAVIWDKSIDHLLNTIKDGNERIQCIEFKSLSHNILIVSVYMPSRGSKKSDLEYAETIEYLYDICEKYKSTHEILIGGDMNVDLSKNECKSDKRTLLIKSFIEQYSLCFDVSGKTYVLSTGVECSEIDYFLKPIANNNYSIKIVLSDIPENLSDHYPISMSLKCSFKKQCTKQVTTLYKRRINWEKIDKETYQNLINEKIQHLRVTETADISSITENTKQIIQIINDSMQTFSRKPRSMKAKPKLRVWNHDIANSLNALRWSYKEWKDAGKPTENGNLSHTTMKVKKKEFRSKCRIEHARRKDYEREKIMDTKINDKKLFYKLVNSQKRKHNVLEKLNVNGKELESQENIISGFHEHFSALADLTNSDEYDSDYHQQVINEVSLMDDIVLDTEVEPVTEPELDEAINSINTGKADDIFGMTIENIKYGGPLLREKILEIMNRIFQTGQIPDLLKVGILTPVFKNKGKCQDVTNYRGITVLPVIEKIIESVIKHRINDTIIDKQNPYQRGFTKNTSPLHASLVLEEIIRECKDNKENVDIILLDAKSAFDVVDHKHLLRRIYHMGIQDTHWTLLKNIHENTASIVQWQGNRSEQFPVLQGVRQGGVLSADLYKIYVNPLLNRLQDKEIVCKIGTTRCNATACADDITLNSTAKKETQILIDIAENFAKQERYHLQPKKTEHLHITPTTKSASNVENGTYTINENVIKTVDSTTHLGIKRTSTKAQSTECNTDNNIIKARKTLYKLFSDELHGYQRTDPQTRLHLFNLYVLPILTYGLEVILPGKCAMEKLEVFQKKSIKQLLSLPNNTADAAIYIISGVLPVEAQIHKKALTLLNNICLQDDNSIEKTLAQRQTIVKDGKSNSWFIEIRRLLWFYDLDDIISVISNPFKRVVWKNKVKNVVNYKWKEQILTTAVHYKSLQHMNFQFYQPGHTHPILRIKTKSTRDITRIPVKLKLLVGTYILQSTKANFNQNSVNPTCQLCNESSETLEHFILECINLQTVRKPIINDIIIEFNKCAKNDGQWQTLNQIERVRYLIDCSHLLTRPTEDDIQRLADLEYQIRRLLYCLHTERYRQYAALGDVNGSANRLYTIT</sequence>
<accession>A0ABY7E5T4</accession>
<dbReference type="Proteomes" id="UP001164746">
    <property type="component" value="Chromosome 5"/>
</dbReference>
<dbReference type="SUPFAM" id="SSF56219">
    <property type="entry name" value="DNase I-like"/>
    <property type="match status" value="1"/>
</dbReference>
<dbReference type="PANTHER" id="PTHR47027">
    <property type="entry name" value="REVERSE TRANSCRIPTASE DOMAIN-CONTAINING PROTEIN"/>
    <property type="match status" value="1"/>
</dbReference>